<feature type="signal peptide" evidence="2">
    <location>
        <begin position="1"/>
        <end position="18"/>
    </location>
</feature>
<dbReference type="GO" id="GO:0016787">
    <property type="term" value="F:hydrolase activity"/>
    <property type="evidence" value="ECO:0007669"/>
    <property type="project" value="InterPro"/>
</dbReference>
<proteinExistence type="predicted"/>
<evidence type="ECO:0000313" key="4">
    <source>
        <dbReference type="EMBL" id="PZE22094.1"/>
    </source>
</evidence>
<dbReference type="InterPro" id="IPR029052">
    <property type="entry name" value="Metallo-depent_PP-like"/>
</dbReference>
<dbReference type="PANTHER" id="PTHR43143:SF1">
    <property type="entry name" value="SERINE_THREONINE-PROTEIN PHOSPHATASE CPPED1"/>
    <property type="match status" value="1"/>
</dbReference>
<keyword evidence="5" id="KW-1185">Reference proteome</keyword>
<dbReference type="OrthoDB" id="7051823at2"/>
<protein>
    <submittedName>
        <fullName evidence="4">Metallophosphoesterase</fullName>
    </submittedName>
</protein>
<feature type="compositionally biased region" description="Polar residues" evidence="1">
    <location>
        <begin position="36"/>
        <end position="49"/>
    </location>
</feature>
<dbReference type="Gene3D" id="3.60.21.10">
    <property type="match status" value="1"/>
</dbReference>
<organism evidence="4 5">
    <name type="scientific">Paenibacillus xerothermodurans</name>
    <dbReference type="NCBI Taxonomy" id="1977292"/>
    <lineage>
        <taxon>Bacteria</taxon>
        <taxon>Bacillati</taxon>
        <taxon>Bacillota</taxon>
        <taxon>Bacilli</taxon>
        <taxon>Bacillales</taxon>
        <taxon>Paenibacillaceae</taxon>
        <taxon>Paenibacillus</taxon>
    </lineage>
</organism>
<dbReference type="PROSITE" id="PS51257">
    <property type="entry name" value="PROKAR_LIPOPROTEIN"/>
    <property type="match status" value="1"/>
</dbReference>
<dbReference type="InterPro" id="IPR051918">
    <property type="entry name" value="STPP_CPPED1"/>
</dbReference>
<comment type="caution">
    <text evidence="4">The sequence shown here is derived from an EMBL/GenBank/DDBJ whole genome shotgun (WGS) entry which is preliminary data.</text>
</comment>
<reference evidence="4" key="1">
    <citation type="submission" date="2018-06" db="EMBL/GenBank/DDBJ databases">
        <title>Paenibacillus xerothermodurans sp. nov. an extremely dry heat resistant spore forming bacterium isolated from the soil of Cape Canaveral, Florida.</title>
        <authorList>
            <person name="Seuylemezian A."/>
            <person name="Kaur N."/>
            <person name="Patil P."/>
            <person name="Patil P."/>
            <person name="Mayilraj S."/>
            <person name="Vaishampayan P."/>
        </authorList>
    </citation>
    <scope>NUCLEOTIDE SEQUENCE [LARGE SCALE GENOMIC DNA]</scope>
    <source>
        <strain evidence="4">ATCC 27380</strain>
    </source>
</reference>
<accession>A0A2W1NDQ2</accession>
<dbReference type="Proteomes" id="UP000214746">
    <property type="component" value="Unassembled WGS sequence"/>
</dbReference>
<name>A0A2W1NDQ2_PAEXE</name>
<dbReference type="PANTHER" id="PTHR43143">
    <property type="entry name" value="METALLOPHOSPHOESTERASE, CALCINEURIN SUPERFAMILY"/>
    <property type="match status" value="1"/>
</dbReference>
<dbReference type="SUPFAM" id="SSF56300">
    <property type="entry name" value="Metallo-dependent phosphatases"/>
    <property type="match status" value="1"/>
</dbReference>
<evidence type="ECO:0000259" key="3">
    <source>
        <dbReference type="Pfam" id="PF00149"/>
    </source>
</evidence>
<evidence type="ECO:0000256" key="2">
    <source>
        <dbReference type="SAM" id="SignalP"/>
    </source>
</evidence>
<dbReference type="InterPro" id="IPR004843">
    <property type="entry name" value="Calcineurin-like_PHP"/>
</dbReference>
<evidence type="ECO:0000256" key="1">
    <source>
        <dbReference type="SAM" id="MobiDB-lite"/>
    </source>
</evidence>
<evidence type="ECO:0000313" key="5">
    <source>
        <dbReference type="Proteomes" id="UP000214746"/>
    </source>
</evidence>
<dbReference type="EMBL" id="NHRJ02000002">
    <property type="protein sequence ID" value="PZE22094.1"/>
    <property type="molecule type" value="Genomic_DNA"/>
</dbReference>
<feature type="domain" description="Calcineurin-like phosphoesterase" evidence="3">
    <location>
        <begin position="87"/>
        <end position="284"/>
    </location>
</feature>
<dbReference type="Pfam" id="PF00149">
    <property type="entry name" value="Metallophos"/>
    <property type="match status" value="1"/>
</dbReference>
<dbReference type="AlphaFoldDB" id="A0A2W1NDQ2"/>
<feature type="region of interest" description="Disordered" evidence="1">
    <location>
        <begin position="33"/>
        <end position="83"/>
    </location>
</feature>
<gene>
    <name evidence="4" type="ORF">CBW46_006805</name>
</gene>
<feature type="chain" id="PRO_5039443077" evidence="2">
    <location>
        <begin position="19"/>
        <end position="365"/>
    </location>
</feature>
<keyword evidence="2" id="KW-0732">Signal</keyword>
<sequence>MKVAVAAARRRFSTGAVAAVIAAAIFIAGCAPPAGSQHTSRQDAASSSPGGADPQRPAPGSAHSDQLPGLGSGAPAQPTAPLDKPFRFAVMGDSRGLSNGLNDSTLRTLMQMAKKQSPAPEFVLFTGDQVMGGSDVASQLAAWRNAVDDYFPMTSVFPALGNHEHDEKIFTDAFQTLPNEQLEGYGRTAYFFDHGNARFITLNSNRKNASGKYIIRKEQLDWLEGLLKSREKTHYFVQVHVPAYPVGAHLGNSLDGDPAARDALWEVLDRYNVTAVFVGHEHNYNRRRIDANFDGSGHHFKNVIYQLTLGGAGAPLYAGSKETKQVLSGPKASYHYMIVDVAGATARFKTYDLQQNEIDSFTVRR</sequence>